<dbReference type="GeneID" id="75214161"/>
<accession>A0ABX6XPR4</accession>
<protein>
    <recommendedName>
        <fullName evidence="1">Nicotinate phosphoribosyltransferase C-terminal domain-containing protein</fullName>
    </recommendedName>
</protein>
<dbReference type="EMBL" id="CP065720">
    <property type="protein sequence ID" value="QPT16303.1"/>
    <property type="molecule type" value="Genomic_DNA"/>
</dbReference>
<dbReference type="Gene3D" id="3.20.140.10">
    <property type="entry name" value="nicotinate phosphoribosyltransferase"/>
    <property type="match status" value="1"/>
</dbReference>
<organism evidence="2 3">
    <name type="scientific">Stutzerimonas frequens</name>
    <dbReference type="NCBI Taxonomy" id="2968969"/>
    <lineage>
        <taxon>Bacteria</taxon>
        <taxon>Pseudomonadati</taxon>
        <taxon>Pseudomonadota</taxon>
        <taxon>Gammaproteobacteria</taxon>
        <taxon>Pseudomonadales</taxon>
        <taxon>Pseudomonadaceae</taxon>
        <taxon>Stutzerimonas</taxon>
    </lineage>
</organism>
<dbReference type="InterPro" id="IPR036068">
    <property type="entry name" value="Nicotinate_pribotase-like_C"/>
</dbReference>
<dbReference type="Proteomes" id="UP000595058">
    <property type="component" value="Chromosome"/>
</dbReference>
<name>A0ABX6XPR4_9GAMM</name>
<dbReference type="RefSeq" id="WP_146030734.1">
    <property type="nucleotide sequence ID" value="NZ_CP065720.1"/>
</dbReference>
<keyword evidence="3" id="KW-1185">Reference proteome</keyword>
<sequence>MQWPFSSSFVAACRAEAANTSPPGRCCRDILTLEDDAHEGRALIQPVLRRGRRVAVAPSLQQIRRYAHEQLQRLPASLTALEPSGVGYPVEIAESVLELAAQADRLHR</sequence>
<proteinExistence type="predicted"/>
<dbReference type="SUPFAM" id="SSF51690">
    <property type="entry name" value="Nicotinate/Quinolinate PRTase C-terminal domain-like"/>
    <property type="match status" value="1"/>
</dbReference>
<dbReference type="Pfam" id="PF17956">
    <property type="entry name" value="NAPRTase_C"/>
    <property type="match status" value="1"/>
</dbReference>
<evidence type="ECO:0000313" key="3">
    <source>
        <dbReference type="Proteomes" id="UP000595058"/>
    </source>
</evidence>
<evidence type="ECO:0000313" key="2">
    <source>
        <dbReference type="EMBL" id="QPT16303.1"/>
    </source>
</evidence>
<evidence type="ECO:0000259" key="1">
    <source>
        <dbReference type="Pfam" id="PF17956"/>
    </source>
</evidence>
<reference evidence="2 3" key="1">
    <citation type="submission" date="2020-12" db="EMBL/GenBank/DDBJ databases">
        <title>FDA dAtabase for Regulatory Grade micrObial Sequences (FDA-ARGOS): Supporting development and validation of Infectious Disease Dx tests.</title>
        <authorList>
            <person name="Sproer C."/>
            <person name="Gronow S."/>
            <person name="Severitt S."/>
            <person name="Schroder I."/>
            <person name="Tallon L."/>
            <person name="Sadzewicz L."/>
            <person name="Zhao X."/>
            <person name="Boylan J."/>
            <person name="Ott S."/>
            <person name="Bowen H."/>
            <person name="Vavikolanu K."/>
            <person name="Mehta A."/>
            <person name="Aluvathingal J."/>
            <person name="Nadendla S."/>
            <person name="Lowell S."/>
            <person name="Myers T."/>
            <person name="Yan Y."/>
            <person name="Sichtig H."/>
        </authorList>
    </citation>
    <scope>NUCLEOTIDE SEQUENCE [LARGE SCALE GENOMIC DNA]</scope>
    <source>
        <strain evidence="2 3">FDAARGOS_877</strain>
    </source>
</reference>
<dbReference type="InterPro" id="IPR041619">
    <property type="entry name" value="NAPRTase_C"/>
</dbReference>
<gene>
    <name evidence="2" type="ORF">I6G34_12650</name>
</gene>
<feature type="domain" description="Nicotinate phosphoribosyltransferase C-terminal" evidence="1">
    <location>
        <begin position="41"/>
        <end position="98"/>
    </location>
</feature>